<evidence type="ECO:0000256" key="3">
    <source>
        <dbReference type="ARBA" id="ARBA00022927"/>
    </source>
</evidence>
<comment type="similarity">
    <text evidence="7">Belongs to the nucleoporin Nup84/Nup107 family.</text>
</comment>
<dbReference type="Pfam" id="PF04121">
    <property type="entry name" value="Nup84_Nup100"/>
    <property type="match status" value="1"/>
</dbReference>
<sequence>MSDTALYVSSAEVLSICQAMSDDLEGLLHPETGFAPRLRQICHRQLVDYEENGDGRLTHEEVDLLRLERDTWGLLQAVMPARKTVGPPVASARDLLAENPYTPTSTLAQAIMNASPLLSELVVVREWLQDTASPPQHPEATTGYWKFTKHGVTQALRLGSGPRDGLVKELDPDAVNRGDGRMLAADDTNYEKGLAQALYSYVRAGRLEDAIDLCRKAHQPWRAASLRGSLLFQWRAITNEQYEDDAMEEDFTDAWEGNRRRQLWKSTCTRSAINPNISEQDRILYAALAPSPQTSIVLKSACRTWEDHLWAQISIVCEEKQSMELQRVGGSFWEDGLPAVEGGVRVLSAEAEELESEEWEKEVVGSLEMLKSVAIQEGPGAQHPFHYSQLQIILNRTGPLMENFATGVQDGTYAQSSFEYTTMCRFFAHLCLFLQMIDIPVPPLSTQVILESYLQVLEAAGQRDLIAMYAGALGDNAVERYALFLVSLELSADITERRLALTRAREHGLDMDRVAIATAERTIEKAFELLPPLKGRLPSIIAMQPPPSDEELFLLRSIEWTVFTEATYETALEQTNVILRYFLGAGRVQVAQRLLVMLPLELASISEPEERATEYLHYRQFFIIWDTLERVVECQALETPQMSRNTRAAWLQDYQALVDQAHGQISKLLTSEWLVSDARDRRRRDLIRIRQIYVPELVIRLHFLLFASRTHFPEYVPAEDRDSQLTMYPPRNLKRALELANVVADSRYKLYEDFINQDAQRLGDYLGAVRQAILGGLEGGGSDPFRILSQPISR</sequence>
<evidence type="ECO:0000256" key="4">
    <source>
        <dbReference type="ARBA" id="ARBA00023010"/>
    </source>
</evidence>
<reference evidence="8" key="1">
    <citation type="submission" date="2023-03" db="EMBL/GenBank/DDBJ databases">
        <title>Massive genome expansion in bonnet fungi (Mycena s.s.) driven by repeated elements and novel gene families across ecological guilds.</title>
        <authorList>
            <consortium name="Lawrence Berkeley National Laboratory"/>
            <person name="Harder C.B."/>
            <person name="Miyauchi S."/>
            <person name="Viragh M."/>
            <person name="Kuo A."/>
            <person name="Thoen E."/>
            <person name="Andreopoulos B."/>
            <person name="Lu D."/>
            <person name="Skrede I."/>
            <person name="Drula E."/>
            <person name="Henrissat B."/>
            <person name="Morin E."/>
            <person name="Kohler A."/>
            <person name="Barry K."/>
            <person name="LaButti K."/>
            <person name="Morin E."/>
            <person name="Salamov A."/>
            <person name="Lipzen A."/>
            <person name="Mereny Z."/>
            <person name="Hegedus B."/>
            <person name="Baldrian P."/>
            <person name="Stursova M."/>
            <person name="Weitz H."/>
            <person name="Taylor A."/>
            <person name="Grigoriev I.V."/>
            <person name="Nagy L.G."/>
            <person name="Martin F."/>
            <person name="Kauserud H."/>
        </authorList>
    </citation>
    <scope>NUCLEOTIDE SEQUENCE</scope>
    <source>
        <strain evidence="8">CBHHK173m</strain>
    </source>
</reference>
<dbReference type="AlphaFoldDB" id="A0AAD6UGC2"/>
<protein>
    <recommendedName>
        <fullName evidence="7">Nuclear pore complex protein</fullName>
    </recommendedName>
</protein>
<keyword evidence="1 7" id="KW-0813">Transport</keyword>
<evidence type="ECO:0000256" key="7">
    <source>
        <dbReference type="RuleBase" id="RU365072"/>
    </source>
</evidence>
<keyword evidence="9" id="KW-1185">Reference proteome</keyword>
<comment type="caution">
    <text evidence="8">The sequence shown here is derived from an EMBL/GenBank/DDBJ whole genome shotgun (WGS) entry which is preliminary data.</text>
</comment>
<dbReference type="Gene3D" id="1.10.3450.20">
    <property type="match status" value="1"/>
</dbReference>
<dbReference type="GO" id="GO:0017056">
    <property type="term" value="F:structural constituent of nuclear pore"/>
    <property type="evidence" value="ECO:0007669"/>
    <property type="project" value="UniProtKB-UniRule"/>
</dbReference>
<evidence type="ECO:0000256" key="2">
    <source>
        <dbReference type="ARBA" id="ARBA00022816"/>
    </source>
</evidence>
<keyword evidence="7" id="KW-0472">Membrane</keyword>
<dbReference type="EMBL" id="JARJCN010000012">
    <property type="protein sequence ID" value="KAJ7095772.1"/>
    <property type="molecule type" value="Genomic_DNA"/>
</dbReference>
<dbReference type="GO" id="GO:0006606">
    <property type="term" value="P:protein import into nucleus"/>
    <property type="evidence" value="ECO:0007669"/>
    <property type="project" value="TreeGrafter"/>
</dbReference>
<evidence type="ECO:0000256" key="1">
    <source>
        <dbReference type="ARBA" id="ARBA00022448"/>
    </source>
</evidence>
<dbReference type="GO" id="GO:0031080">
    <property type="term" value="C:nuclear pore outer ring"/>
    <property type="evidence" value="ECO:0007669"/>
    <property type="project" value="TreeGrafter"/>
</dbReference>
<comment type="subcellular location">
    <subcellularLocation>
        <location evidence="7">Nucleus</location>
        <location evidence="7">Nuclear pore complex</location>
    </subcellularLocation>
    <subcellularLocation>
        <location evidence="7">Nucleus membrane</location>
    </subcellularLocation>
</comment>
<keyword evidence="2" id="KW-0509">mRNA transport</keyword>
<comment type="function">
    <text evidence="7">Functions as a component of the nuclear pore complex (NPC).</text>
</comment>
<dbReference type="GO" id="GO:0000973">
    <property type="term" value="P:post-transcriptional tethering of RNA polymerase II gene DNA at nuclear periphery"/>
    <property type="evidence" value="ECO:0007669"/>
    <property type="project" value="TreeGrafter"/>
</dbReference>
<dbReference type="PANTHER" id="PTHR13003">
    <property type="entry name" value="NUP107-RELATED"/>
    <property type="match status" value="1"/>
</dbReference>
<evidence type="ECO:0000256" key="5">
    <source>
        <dbReference type="ARBA" id="ARBA00023132"/>
    </source>
</evidence>
<dbReference type="GO" id="GO:0031965">
    <property type="term" value="C:nuclear membrane"/>
    <property type="evidence" value="ECO:0007669"/>
    <property type="project" value="UniProtKB-SubCell"/>
</dbReference>
<keyword evidence="4 7" id="KW-0811">Translocation</keyword>
<name>A0AAD6UGC2_9AGAR</name>
<keyword evidence="6 7" id="KW-0539">Nucleus</keyword>
<dbReference type="InterPro" id="IPR007252">
    <property type="entry name" value="Nup84/Nup107"/>
</dbReference>
<dbReference type="Gene3D" id="1.20.190.50">
    <property type="match status" value="1"/>
</dbReference>
<organism evidence="8 9">
    <name type="scientific">Mycena belliarum</name>
    <dbReference type="NCBI Taxonomy" id="1033014"/>
    <lineage>
        <taxon>Eukaryota</taxon>
        <taxon>Fungi</taxon>
        <taxon>Dikarya</taxon>
        <taxon>Basidiomycota</taxon>
        <taxon>Agaricomycotina</taxon>
        <taxon>Agaricomycetes</taxon>
        <taxon>Agaricomycetidae</taxon>
        <taxon>Agaricales</taxon>
        <taxon>Marasmiineae</taxon>
        <taxon>Mycenaceae</taxon>
        <taxon>Mycena</taxon>
    </lineage>
</organism>
<evidence type="ECO:0000313" key="8">
    <source>
        <dbReference type="EMBL" id="KAJ7095772.1"/>
    </source>
</evidence>
<accession>A0AAD6UGC2</accession>
<keyword evidence="5 7" id="KW-0906">Nuclear pore complex</keyword>
<gene>
    <name evidence="8" type="ORF">B0H15DRAFT_774688</name>
</gene>
<evidence type="ECO:0000313" key="9">
    <source>
        <dbReference type="Proteomes" id="UP001222325"/>
    </source>
</evidence>
<evidence type="ECO:0000256" key="6">
    <source>
        <dbReference type="ARBA" id="ARBA00023242"/>
    </source>
</evidence>
<dbReference type="PANTHER" id="PTHR13003:SF2">
    <property type="entry name" value="NUCLEAR PORE COMPLEX PROTEIN NUP107"/>
    <property type="match status" value="1"/>
</dbReference>
<dbReference type="Proteomes" id="UP001222325">
    <property type="component" value="Unassembled WGS sequence"/>
</dbReference>
<comment type="subunit">
    <text evidence="7">Part of the nuclear pore complex (NPC).</text>
</comment>
<dbReference type="GO" id="GO:0006406">
    <property type="term" value="P:mRNA export from nucleus"/>
    <property type="evidence" value="ECO:0007669"/>
    <property type="project" value="TreeGrafter"/>
</dbReference>
<keyword evidence="3" id="KW-0653">Protein transport</keyword>
<proteinExistence type="inferred from homology"/>